<dbReference type="InterPro" id="IPR029063">
    <property type="entry name" value="SAM-dependent_MTases_sf"/>
</dbReference>
<accession>A0A177HHL2</accession>
<dbReference type="Proteomes" id="UP000077381">
    <property type="component" value="Unassembled WGS sequence"/>
</dbReference>
<sequence length="282" mass="31578">MSMQAAVTKTVKPIIGEKNWQTLRRVKGRLSGTPAAAPARAATPVGAPAGLAAISDDLSKLAQHFKTDKWGTHRYTQHYQRHLQHLRNDSINLLEIGIGGYSRAGQGGASLRMWKHFFPNAQIFGMDIQDKSFVDEDRITTFIGDQSDPDSLIAIADKIGTLDVIIDDGSHRSPHVLTTFETLFPLLRDGGIYAVEDTQTSYWPEWQGSEDRDDPNTSMSMLKRLADGLNYEEFVDVDYQPTYTDLNVVGLHFYHNLVIIEKGKNAEGTNKKRILKQRYSQG</sequence>
<evidence type="ECO:0000313" key="2">
    <source>
        <dbReference type="Proteomes" id="UP000077381"/>
    </source>
</evidence>
<organism evidence="1 2">
    <name type="scientific">Streptomyces jeddahensis</name>
    <dbReference type="NCBI Taxonomy" id="1716141"/>
    <lineage>
        <taxon>Bacteria</taxon>
        <taxon>Bacillati</taxon>
        <taxon>Actinomycetota</taxon>
        <taxon>Actinomycetes</taxon>
        <taxon>Kitasatosporales</taxon>
        <taxon>Streptomycetaceae</taxon>
        <taxon>Streptomyces</taxon>
    </lineage>
</organism>
<protein>
    <submittedName>
        <fullName evidence="1">Demethylmacrocin O-methyltransferase</fullName>
        <ecNumber evidence="1">2.1.1.102</ecNumber>
    </submittedName>
</protein>
<dbReference type="STRING" id="1716141.STSP_65970"/>
<dbReference type="RefSeq" id="WP_198547476.1">
    <property type="nucleotide sequence ID" value="NZ_LOHS01000158.1"/>
</dbReference>
<reference evidence="1 2" key="1">
    <citation type="submission" date="2015-12" db="EMBL/GenBank/DDBJ databases">
        <title>Genome sequence of Streptomyces sp. G25.</title>
        <authorList>
            <person name="Poehlein A."/>
            <person name="Roettig A."/>
            <person name="Hiessl S."/>
            <person name="Hauschild P."/>
            <person name="Schauer J."/>
            <person name="Madkour M.H."/>
            <person name="Al-Ansari A.M."/>
            <person name="Almakishah N.H."/>
            <person name="Steinbuechel A."/>
            <person name="Daniel R."/>
        </authorList>
    </citation>
    <scope>NUCLEOTIDE SEQUENCE [LARGE SCALE GENOMIC DNA]</scope>
    <source>
        <strain evidence="2">G25(2015)</strain>
    </source>
</reference>
<proteinExistence type="predicted"/>
<keyword evidence="2" id="KW-1185">Reference proteome</keyword>
<dbReference type="EMBL" id="LOHS01000158">
    <property type="protein sequence ID" value="OAH10090.1"/>
    <property type="molecule type" value="Genomic_DNA"/>
</dbReference>
<dbReference type="GO" id="GO:0032259">
    <property type="term" value="P:methylation"/>
    <property type="evidence" value="ECO:0007669"/>
    <property type="project" value="UniProtKB-KW"/>
</dbReference>
<name>A0A177HHL2_9ACTN</name>
<keyword evidence="1" id="KW-0489">Methyltransferase</keyword>
<dbReference type="EC" id="2.1.1.102" evidence="1"/>
<dbReference type="Gene3D" id="3.40.50.150">
    <property type="entry name" value="Vaccinia Virus protein VP39"/>
    <property type="match status" value="1"/>
</dbReference>
<gene>
    <name evidence="1" type="primary">tylE</name>
    <name evidence="1" type="ORF">STSP_65970</name>
</gene>
<dbReference type="AlphaFoldDB" id="A0A177HHL2"/>
<dbReference type="GO" id="GO:0030770">
    <property type="term" value="F:demethylmacrocin O-methyltransferase activity"/>
    <property type="evidence" value="ECO:0007669"/>
    <property type="project" value="UniProtKB-EC"/>
</dbReference>
<keyword evidence="1" id="KW-0808">Transferase</keyword>
<dbReference type="PATRIC" id="fig|1716141.3.peg.6964"/>
<comment type="caution">
    <text evidence="1">The sequence shown here is derived from an EMBL/GenBank/DDBJ whole genome shotgun (WGS) entry which is preliminary data.</text>
</comment>
<dbReference type="SUPFAM" id="SSF53335">
    <property type="entry name" value="S-adenosyl-L-methionine-dependent methyltransferases"/>
    <property type="match status" value="1"/>
</dbReference>
<evidence type="ECO:0000313" key="1">
    <source>
        <dbReference type="EMBL" id="OAH10090.1"/>
    </source>
</evidence>